<protein>
    <submittedName>
        <fullName evidence="2">Melanoma inhibitory activity protein 3</fullName>
    </submittedName>
</protein>
<evidence type="ECO:0000256" key="1">
    <source>
        <dbReference type="ARBA" id="ARBA00023054"/>
    </source>
</evidence>
<keyword evidence="3" id="KW-1185">Reference proteome</keyword>
<evidence type="ECO:0000313" key="2">
    <source>
        <dbReference type="EMBL" id="MBZ3876054.1"/>
    </source>
</evidence>
<dbReference type="AlphaFoldDB" id="A0AA41MQK7"/>
<evidence type="ECO:0000313" key="3">
    <source>
        <dbReference type="Proteomes" id="UP001166674"/>
    </source>
</evidence>
<dbReference type="Proteomes" id="UP001166674">
    <property type="component" value="Unassembled WGS sequence"/>
</dbReference>
<reference evidence="2" key="1">
    <citation type="submission" date="2020-03" db="EMBL/GenBank/DDBJ databases">
        <title>Studies in the Genomics of Life Span.</title>
        <authorList>
            <person name="Glass D."/>
        </authorList>
    </citation>
    <scope>NUCLEOTIDE SEQUENCE</scope>
    <source>
        <strain evidence="2">SUZIE</strain>
        <tissue evidence="2">Muscle</tissue>
    </source>
</reference>
<dbReference type="GO" id="GO:0035459">
    <property type="term" value="P:vesicle cargo loading"/>
    <property type="evidence" value="ECO:0007669"/>
    <property type="project" value="TreeGrafter"/>
</dbReference>
<keyword evidence="1" id="KW-0175">Coiled coil</keyword>
<proteinExistence type="predicted"/>
<dbReference type="GO" id="GO:0005789">
    <property type="term" value="C:endoplasmic reticulum membrane"/>
    <property type="evidence" value="ECO:0007669"/>
    <property type="project" value="TreeGrafter"/>
</dbReference>
<accession>A0AA41MQK7</accession>
<dbReference type="PANTHER" id="PTHR23158">
    <property type="entry name" value="MELANOMA INHIBITORY ACTIVITY-RELATED"/>
    <property type="match status" value="1"/>
</dbReference>
<comment type="caution">
    <text evidence="2">The sequence shown here is derived from an EMBL/GenBank/DDBJ whole genome shotgun (WGS) entry which is preliminary data.</text>
</comment>
<dbReference type="GO" id="GO:0070971">
    <property type="term" value="C:endoplasmic reticulum exit site"/>
    <property type="evidence" value="ECO:0007669"/>
    <property type="project" value="TreeGrafter"/>
</dbReference>
<dbReference type="EMBL" id="JAATJV010264800">
    <property type="protein sequence ID" value="MBZ3876054.1"/>
    <property type="molecule type" value="Genomic_DNA"/>
</dbReference>
<dbReference type="GO" id="GO:0009306">
    <property type="term" value="P:protein secretion"/>
    <property type="evidence" value="ECO:0007669"/>
    <property type="project" value="TreeGrafter"/>
</dbReference>
<dbReference type="GO" id="GO:0006888">
    <property type="term" value="P:endoplasmic reticulum to Golgi vesicle-mediated transport"/>
    <property type="evidence" value="ECO:0007669"/>
    <property type="project" value="TreeGrafter"/>
</dbReference>
<dbReference type="PANTHER" id="PTHR23158:SF54">
    <property type="entry name" value="TRANSPORT AND GOLGI ORGANIZATION PROTEIN 1 HOMOLOG"/>
    <property type="match status" value="1"/>
</dbReference>
<gene>
    <name evidence="2" type="ORF">SUZIE_136020</name>
</gene>
<organism evidence="2 3">
    <name type="scientific">Sciurus carolinensis</name>
    <name type="common">Eastern gray squirrel</name>
    <dbReference type="NCBI Taxonomy" id="30640"/>
    <lineage>
        <taxon>Eukaryota</taxon>
        <taxon>Metazoa</taxon>
        <taxon>Chordata</taxon>
        <taxon>Craniata</taxon>
        <taxon>Vertebrata</taxon>
        <taxon>Euteleostomi</taxon>
        <taxon>Mammalia</taxon>
        <taxon>Eutheria</taxon>
        <taxon>Euarchontoglires</taxon>
        <taxon>Glires</taxon>
        <taxon>Rodentia</taxon>
        <taxon>Sciuromorpha</taxon>
        <taxon>Sciuridae</taxon>
        <taxon>Sciurinae</taxon>
        <taxon>Sciurini</taxon>
        <taxon>Sciurus</taxon>
    </lineage>
</organism>
<name>A0AA41MQK7_SCICA</name>
<dbReference type="InterPro" id="IPR051500">
    <property type="entry name" value="cTAGE_MIA/OTOR"/>
</dbReference>
<sequence length="115" mass="13527">MSKKPRNKMILSDEAIKHKDKIKLLEETNEILDDRPKSLHVMLESEREQNVKNQDLILENKKSKEKLKDVISMNASEFSEVQIALNEAKLSEEKVKSECHWVQEENARLKKKEQL</sequence>